<keyword evidence="7 9" id="KW-0472">Membrane</keyword>
<evidence type="ECO:0000256" key="6">
    <source>
        <dbReference type="ARBA" id="ARBA00023054"/>
    </source>
</evidence>
<feature type="compositionally biased region" description="Polar residues" evidence="8">
    <location>
        <begin position="174"/>
        <end position="184"/>
    </location>
</feature>
<dbReference type="SMART" id="SM00397">
    <property type="entry name" value="t_SNARE"/>
    <property type="match status" value="1"/>
</dbReference>
<dbReference type="STRING" id="1220926.S2JG00"/>
<evidence type="ECO:0000256" key="7">
    <source>
        <dbReference type="ARBA" id="ARBA00023136"/>
    </source>
</evidence>
<dbReference type="PANTHER" id="PTHR19957:SF3">
    <property type="entry name" value="SYNTAXIN-5"/>
    <property type="match status" value="1"/>
</dbReference>
<evidence type="ECO:0000256" key="4">
    <source>
        <dbReference type="ARBA" id="ARBA00022692"/>
    </source>
</evidence>
<dbReference type="OMA" id="NTPSQQM"/>
<keyword evidence="12" id="KW-1185">Reference proteome</keyword>
<dbReference type="PROSITE" id="PS50192">
    <property type="entry name" value="T_SNARE"/>
    <property type="match status" value="1"/>
</dbReference>
<name>S2JG00_MUCC1</name>
<dbReference type="Proteomes" id="UP000014254">
    <property type="component" value="Unassembled WGS sequence"/>
</dbReference>
<dbReference type="SUPFAM" id="SSF47661">
    <property type="entry name" value="t-snare proteins"/>
    <property type="match status" value="1"/>
</dbReference>
<dbReference type="eggNOG" id="KOG0812">
    <property type="taxonomic scope" value="Eukaryota"/>
</dbReference>
<dbReference type="Pfam" id="PF05739">
    <property type="entry name" value="SNARE"/>
    <property type="match status" value="1"/>
</dbReference>
<dbReference type="InterPro" id="IPR045242">
    <property type="entry name" value="Syntaxin"/>
</dbReference>
<dbReference type="CDD" id="cd15844">
    <property type="entry name" value="SNARE_syntaxin5"/>
    <property type="match status" value="1"/>
</dbReference>
<dbReference type="Gene3D" id="1.20.58.70">
    <property type="match status" value="1"/>
</dbReference>
<sequence length="305" mass="34628">MNMKDRTAEFYALAERIKKRGNTKNRNSPVIDKRNASITKTRSEFSRLAAQLGRNIAATSEKLEQLTYLTKSNNGFNDNPTEALQQSLKQDITKLNNQLKILQSVKNGNRSNSKQASEHSNNVIMSLQSKLADTSLGFKDILEAEVNKCIHAILAQPSSSPQPRRRVNAHPYQDSPNLTTTSTYDDSPQSLGIPMISQQQQQQQQQQQMLERNDRRIESRTNAMESIESTIAELGGIFQQLATMVAEQRETIQRIDQNTDDIEMNVLGAQSELLKYYQNISTNRALIIKIFVTVILFFLLFTYIL</sequence>
<dbReference type="VEuPathDB" id="FungiDB:HMPREF1544_04333"/>
<evidence type="ECO:0000256" key="3">
    <source>
        <dbReference type="ARBA" id="ARBA00022448"/>
    </source>
</evidence>
<dbReference type="GO" id="GO:0006906">
    <property type="term" value="P:vesicle fusion"/>
    <property type="evidence" value="ECO:0007669"/>
    <property type="project" value="TreeGrafter"/>
</dbReference>
<feature type="domain" description="T-SNARE coiled-coil homology" evidence="10">
    <location>
        <begin position="214"/>
        <end position="276"/>
    </location>
</feature>
<keyword evidence="3" id="KW-0813">Transport</keyword>
<feature type="region of interest" description="Disordered" evidence="8">
    <location>
        <begin position="157"/>
        <end position="184"/>
    </location>
</feature>
<keyword evidence="4 9" id="KW-0812">Transmembrane</keyword>
<evidence type="ECO:0000256" key="5">
    <source>
        <dbReference type="ARBA" id="ARBA00022989"/>
    </source>
</evidence>
<gene>
    <name evidence="11" type="ORF">HMPREF1544_04333</name>
</gene>
<dbReference type="GO" id="GO:0031201">
    <property type="term" value="C:SNARE complex"/>
    <property type="evidence" value="ECO:0007669"/>
    <property type="project" value="TreeGrafter"/>
</dbReference>
<dbReference type="EMBL" id="KE123944">
    <property type="protein sequence ID" value="EPB88824.1"/>
    <property type="molecule type" value="Genomic_DNA"/>
</dbReference>
<organism evidence="11 12">
    <name type="scientific">Mucor circinelloides f. circinelloides (strain 1006PhL)</name>
    <name type="common">Mucormycosis agent</name>
    <name type="synonym">Calyptromyces circinelloides</name>
    <dbReference type="NCBI Taxonomy" id="1220926"/>
    <lineage>
        <taxon>Eukaryota</taxon>
        <taxon>Fungi</taxon>
        <taxon>Fungi incertae sedis</taxon>
        <taxon>Mucoromycota</taxon>
        <taxon>Mucoromycotina</taxon>
        <taxon>Mucoromycetes</taxon>
        <taxon>Mucorales</taxon>
        <taxon>Mucorineae</taxon>
        <taxon>Mucoraceae</taxon>
        <taxon>Mucor</taxon>
    </lineage>
</organism>
<keyword evidence="5 9" id="KW-1133">Transmembrane helix</keyword>
<evidence type="ECO:0000313" key="11">
    <source>
        <dbReference type="EMBL" id="EPB88824.1"/>
    </source>
</evidence>
<evidence type="ECO:0000256" key="9">
    <source>
        <dbReference type="SAM" id="Phobius"/>
    </source>
</evidence>
<dbReference type="GO" id="GO:0006888">
    <property type="term" value="P:endoplasmic reticulum to Golgi vesicle-mediated transport"/>
    <property type="evidence" value="ECO:0007669"/>
    <property type="project" value="TreeGrafter"/>
</dbReference>
<dbReference type="AlphaFoldDB" id="S2JG00"/>
<dbReference type="InterPro" id="IPR000727">
    <property type="entry name" value="T_SNARE_dom"/>
</dbReference>
<dbReference type="PANTHER" id="PTHR19957">
    <property type="entry name" value="SYNTAXIN"/>
    <property type="match status" value="1"/>
</dbReference>
<protein>
    <recommendedName>
        <fullName evidence="10">t-SNARE coiled-coil homology domain-containing protein</fullName>
    </recommendedName>
</protein>
<feature type="transmembrane region" description="Helical" evidence="9">
    <location>
        <begin position="285"/>
        <end position="304"/>
    </location>
</feature>
<dbReference type="GO" id="GO:0000139">
    <property type="term" value="C:Golgi membrane"/>
    <property type="evidence" value="ECO:0007669"/>
    <property type="project" value="TreeGrafter"/>
</dbReference>
<dbReference type="GO" id="GO:0005484">
    <property type="term" value="F:SNAP receptor activity"/>
    <property type="evidence" value="ECO:0007669"/>
    <property type="project" value="TreeGrafter"/>
</dbReference>
<dbReference type="InParanoid" id="S2JG00"/>
<reference evidence="12" key="1">
    <citation type="submission" date="2013-05" db="EMBL/GenBank/DDBJ databases">
        <title>The Genome sequence of Mucor circinelloides f. circinelloides 1006PhL.</title>
        <authorList>
            <consortium name="The Broad Institute Genomics Platform"/>
            <person name="Cuomo C."/>
            <person name="Earl A."/>
            <person name="Findley K."/>
            <person name="Lee S.C."/>
            <person name="Walker B."/>
            <person name="Young S."/>
            <person name="Zeng Q."/>
            <person name="Gargeya S."/>
            <person name="Fitzgerald M."/>
            <person name="Haas B."/>
            <person name="Abouelleil A."/>
            <person name="Allen A.W."/>
            <person name="Alvarado L."/>
            <person name="Arachchi H.M."/>
            <person name="Berlin A.M."/>
            <person name="Chapman S.B."/>
            <person name="Gainer-Dewar J."/>
            <person name="Goldberg J."/>
            <person name="Griggs A."/>
            <person name="Gujja S."/>
            <person name="Hansen M."/>
            <person name="Howarth C."/>
            <person name="Imamovic A."/>
            <person name="Ireland A."/>
            <person name="Larimer J."/>
            <person name="McCowan C."/>
            <person name="Murphy C."/>
            <person name="Pearson M."/>
            <person name="Poon T.W."/>
            <person name="Priest M."/>
            <person name="Roberts A."/>
            <person name="Saif S."/>
            <person name="Shea T."/>
            <person name="Sisk P."/>
            <person name="Sykes S."/>
            <person name="Wortman J."/>
            <person name="Nusbaum C."/>
            <person name="Birren B."/>
        </authorList>
    </citation>
    <scope>NUCLEOTIDE SEQUENCE [LARGE SCALE GENOMIC DNA]</scope>
    <source>
        <strain evidence="12">1006PhL</strain>
    </source>
</reference>
<keyword evidence="6" id="KW-0175">Coiled coil</keyword>
<evidence type="ECO:0000256" key="8">
    <source>
        <dbReference type="SAM" id="MobiDB-lite"/>
    </source>
</evidence>
<accession>S2JG00</accession>
<evidence type="ECO:0000256" key="1">
    <source>
        <dbReference type="ARBA" id="ARBA00004211"/>
    </source>
</evidence>
<evidence type="ECO:0000256" key="2">
    <source>
        <dbReference type="ARBA" id="ARBA00009063"/>
    </source>
</evidence>
<dbReference type="GO" id="GO:0048278">
    <property type="term" value="P:vesicle docking"/>
    <property type="evidence" value="ECO:0007669"/>
    <property type="project" value="TreeGrafter"/>
</dbReference>
<dbReference type="OrthoDB" id="421009at2759"/>
<dbReference type="GO" id="GO:0000149">
    <property type="term" value="F:SNARE binding"/>
    <property type="evidence" value="ECO:0007669"/>
    <property type="project" value="TreeGrafter"/>
</dbReference>
<dbReference type="InterPro" id="IPR010989">
    <property type="entry name" value="SNARE"/>
</dbReference>
<proteinExistence type="inferred from homology"/>
<dbReference type="GO" id="GO:0006886">
    <property type="term" value="P:intracellular protein transport"/>
    <property type="evidence" value="ECO:0007669"/>
    <property type="project" value="TreeGrafter"/>
</dbReference>
<comment type="subcellular location">
    <subcellularLocation>
        <location evidence="1">Membrane</location>
        <topology evidence="1">Single-pass type IV membrane protein</topology>
    </subcellularLocation>
</comment>
<evidence type="ECO:0000259" key="10">
    <source>
        <dbReference type="PROSITE" id="PS50192"/>
    </source>
</evidence>
<evidence type="ECO:0000313" key="12">
    <source>
        <dbReference type="Proteomes" id="UP000014254"/>
    </source>
</evidence>
<comment type="similarity">
    <text evidence="2">Belongs to the syntaxin family.</text>
</comment>